<dbReference type="Gene3D" id="3.20.20.70">
    <property type="entry name" value="Aldolase class I"/>
    <property type="match status" value="1"/>
</dbReference>
<dbReference type="InterPro" id="IPR001882">
    <property type="entry name" value="Biotin_BS"/>
</dbReference>
<dbReference type="InterPro" id="IPR003379">
    <property type="entry name" value="Carboxylase_cons_dom"/>
</dbReference>
<dbReference type="PROSITE" id="PS50991">
    <property type="entry name" value="PYR_CT"/>
    <property type="match status" value="1"/>
</dbReference>
<dbReference type="SUPFAM" id="SSF51230">
    <property type="entry name" value="Single hybrid motif"/>
    <property type="match status" value="1"/>
</dbReference>
<dbReference type="EMBL" id="MCYL01000006">
    <property type="protein sequence ID" value="PML58615.1"/>
    <property type="molecule type" value="Genomic_DNA"/>
</dbReference>
<dbReference type="GO" id="GO:0006094">
    <property type="term" value="P:gluconeogenesis"/>
    <property type="evidence" value="ECO:0007669"/>
    <property type="project" value="TreeGrafter"/>
</dbReference>
<dbReference type="InterPro" id="IPR000891">
    <property type="entry name" value="PYR_CT"/>
</dbReference>
<dbReference type="Proteomes" id="UP000235746">
    <property type="component" value="Unassembled WGS sequence"/>
</dbReference>
<dbReference type="NCBIfam" id="NF010643">
    <property type="entry name" value="PRK14040.1"/>
    <property type="match status" value="1"/>
</dbReference>
<dbReference type="NCBIfam" id="TIGR01108">
    <property type="entry name" value="oadA"/>
    <property type="match status" value="1"/>
</dbReference>
<sequence>MSKPLAITDVVLRDAHQSLFATRMRIEDMLPIAAELDKVGYWSLETWGGATFDSCIRFLGEDPWERLRELKKAMPNTPMQMLLRGQNLLGYRHYADDVVEKFVERAHKNGMDVFRIFDAMNDVRNFETAVKATIDVGGHAQGTLSYTTSPVHNSDTWVDLAKRLEDLGCHSLCIKDMSGLLKPYEAEELITRIKASCDVPLALHSHATTGLSTATAVKAVEAGIDILDTAISSMSCTYGHTPTETVVAMLEGTERDTNLKLDQIEPIAAYFRDVRKKYAKWEGQLKGVDSRILIAQVPGGMLTNMEGQLKEQGAADRMDEVLEEIPRVRKELGYIPLVTPTSQIVGTQAVINVLTGERYKSITKETAGLLKGEYGQAPAEVDAELQAKVLDGAEPITCRPADLLKSEMDTLTTDLLEKAKSDGISLAEDTVDDVLTYALFPQVGLKFLKNRRNPEAFEPAPTAETTAPAAAAPQPVAGGIESYSVKVDGQVYDVEVGPQGELTSVSPSAKPAQAAQVAPAAASDAEAVPAPLAGNIFKVIVQPGAEVAEGDVLLILEAMKMETEVRAARGGIVQELNVKEGDAVTVGAPLLSLA</sequence>
<keyword evidence="1" id="KW-0092">Biotin</keyword>
<accession>A0A2N7IKW6</accession>
<proteinExistence type="predicted"/>
<dbReference type="PANTHER" id="PTHR43778:SF2">
    <property type="entry name" value="PYRUVATE CARBOXYLASE, MITOCHONDRIAL"/>
    <property type="match status" value="1"/>
</dbReference>
<protein>
    <submittedName>
        <fullName evidence="4">Oxaloacetate decarboxylase subunit alpha</fullName>
    </submittedName>
</protein>
<dbReference type="GO" id="GO:0008948">
    <property type="term" value="F:oxaloacetate decarboxylase activity"/>
    <property type="evidence" value="ECO:0007669"/>
    <property type="project" value="InterPro"/>
</dbReference>
<dbReference type="CDD" id="cd07937">
    <property type="entry name" value="DRE_TIM_PC_TC_5S"/>
    <property type="match status" value="1"/>
</dbReference>
<evidence type="ECO:0000313" key="4">
    <source>
        <dbReference type="EMBL" id="PML58615.1"/>
    </source>
</evidence>
<organism evidence="4 5">
    <name type="scientific">Vibrio lentus</name>
    <dbReference type="NCBI Taxonomy" id="136468"/>
    <lineage>
        <taxon>Bacteria</taxon>
        <taxon>Pseudomonadati</taxon>
        <taxon>Pseudomonadota</taxon>
        <taxon>Gammaproteobacteria</taxon>
        <taxon>Vibrionales</taxon>
        <taxon>Vibrionaceae</taxon>
        <taxon>Vibrio</taxon>
    </lineage>
</organism>
<dbReference type="SUPFAM" id="SSF51569">
    <property type="entry name" value="Aldolase"/>
    <property type="match status" value="1"/>
</dbReference>
<dbReference type="PANTHER" id="PTHR43778">
    <property type="entry name" value="PYRUVATE CARBOXYLASE"/>
    <property type="match status" value="1"/>
</dbReference>
<gene>
    <name evidence="4" type="ORF">BCT74_16445</name>
</gene>
<dbReference type="SUPFAM" id="SSF89000">
    <property type="entry name" value="post-HMGL domain-like"/>
    <property type="match status" value="1"/>
</dbReference>
<feature type="domain" description="Pyruvate carboxyltransferase" evidence="3">
    <location>
        <begin position="5"/>
        <end position="265"/>
    </location>
</feature>
<evidence type="ECO:0000313" key="5">
    <source>
        <dbReference type="Proteomes" id="UP000235746"/>
    </source>
</evidence>
<evidence type="ECO:0000256" key="1">
    <source>
        <dbReference type="ARBA" id="ARBA00023267"/>
    </source>
</evidence>
<dbReference type="GO" id="GO:0004736">
    <property type="term" value="F:pyruvate carboxylase activity"/>
    <property type="evidence" value="ECO:0007669"/>
    <property type="project" value="TreeGrafter"/>
</dbReference>
<reference evidence="5" key="1">
    <citation type="submission" date="2016-07" db="EMBL/GenBank/DDBJ databases">
        <title>Nontailed viruses are major unrecognized killers of bacteria in the ocean.</title>
        <authorList>
            <person name="Kauffman K."/>
            <person name="Hussain F."/>
            <person name="Yang J."/>
            <person name="Arevalo P."/>
            <person name="Brown J."/>
            <person name="Cutler M."/>
            <person name="Kelly L."/>
            <person name="Polz M.F."/>
        </authorList>
    </citation>
    <scope>NUCLEOTIDE SEQUENCE [LARGE SCALE GENOMIC DNA]</scope>
    <source>
        <strain evidence="5">10N.261.51.B8</strain>
    </source>
</reference>
<dbReference type="RefSeq" id="WP_102559901.1">
    <property type="nucleotide sequence ID" value="NZ_MCYL01000006.1"/>
</dbReference>
<dbReference type="InterPro" id="IPR055268">
    <property type="entry name" value="PCB-like"/>
</dbReference>
<dbReference type="NCBIfam" id="NF006761">
    <property type="entry name" value="PRK09282.1"/>
    <property type="match status" value="1"/>
</dbReference>
<dbReference type="AlphaFoldDB" id="A0A2N7IKW6"/>
<dbReference type="InterPro" id="IPR005776">
    <property type="entry name" value="OadA"/>
</dbReference>
<dbReference type="Pfam" id="PF00364">
    <property type="entry name" value="Biotin_lipoyl"/>
    <property type="match status" value="1"/>
</dbReference>
<dbReference type="Pfam" id="PF00682">
    <property type="entry name" value="HMGL-like"/>
    <property type="match status" value="1"/>
</dbReference>
<dbReference type="CDD" id="cd06850">
    <property type="entry name" value="biotinyl_domain"/>
    <property type="match status" value="1"/>
</dbReference>
<dbReference type="PROSITE" id="PS50968">
    <property type="entry name" value="BIOTINYL_LIPOYL"/>
    <property type="match status" value="1"/>
</dbReference>
<dbReference type="InterPro" id="IPR000089">
    <property type="entry name" value="Biotin_lipoyl"/>
</dbReference>
<evidence type="ECO:0000259" key="2">
    <source>
        <dbReference type="PROSITE" id="PS50968"/>
    </source>
</evidence>
<dbReference type="FunFam" id="3.20.20.70:FF:000194">
    <property type="entry name" value="Oxaloacetate decarboxylase alpha subunit"/>
    <property type="match status" value="1"/>
</dbReference>
<dbReference type="Pfam" id="PF02436">
    <property type="entry name" value="PYC_OADA"/>
    <property type="match status" value="1"/>
</dbReference>
<dbReference type="InterPro" id="IPR013785">
    <property type="entry name" value="Aldolase_TIM"/>
</dbReference>
<dbReference type="PROSITE" id="PS00188">
    <property type="entry name" value="BIOTIN"/>
    <property type="match status" value="1"/>
</dbReference>
<feature type="domain" description="Lipoyl-binding" evidence="2">
    <location>
        <begin position="519"/>
        <end position="594"/>
    </location>
</feature>
<dbReference type="InterPro" id="IPR011053">
    <property type="entry name" value="Single_hybrid_motif"/>
</dbReference>
<dbReference type="FunFam" id="2.40.50.100:FF:000003">
    <property type="entry name" value="Acetyl-CoA carboxylase biotin carboxyl carrier protein"/>
    <property type="match status" value="1"/>
</dbReference>
<dbReference type="Gene3D" id="2.40.50.100">
    <property type="match status" value="1"/>
</dbReference>
<comment type="caution">
    <text evidence="4">The sequence shown here is derived from an EMBL/GenBank/DDBJ whole genome shotgun (WGS) entry which is preliminary data.</text>
</comment>
<dbReference type="GO" id="GO:0006814">
    <property type="term" value="P:sodium ion transport"/>
    <property type="evidence" value="ECO:0007669"/>
    <property type="project" value="InterPro"/>
</dbReference>
<evidence type="ECO:0000259" key="3">
    <source>
        <dbReference type="PROSITE" id="PS50991"/>
    </source>
</evidence>
<name>A0A2N7IKW6_9VIBR</name>
<dbReference type="GO" id="GO:0005737">
    <property type="term" value="C:cytoplasm"/>
    <property type="evidence" value="ECO:0007669"/>
    <property type="project" value="TreeGrafter"/>
</dbReference>